<dbReference type="GO" id="GO:0006935">
    <property type="term" value="P:chemotaxis"/>
    <property type="evidence" value="ECO:0007669"/>
    <property type="project" value="UniProtKB-ARBA"/>
</dbReference>
<feature type="domain" description="HAMP" evidence="7">
    <location>
        <begin position="343"/>
        <end position="395"/>
    </location>
</feature>
<dbReference type="PROSITE" id="PS50111">
    <property type="entry name" value="CHEMOTAXIS_TRANSDUC_2"/>
    <property type="match status" value="1"/>
</dbReference>
<dbReference type="Pfam" id="PF00672">
    <property type="entry name" value="HAMP"/>
    <property type="match status" value="1"/>
</dbReference>
<keyword evidence="9" id="KW-1185">Reference proteome</keyword>
<dbReference type="Proteomes" id="UP000321822">
    <property type="component" value="Unassembled WGS sequence"/>
</dbReference>
<evidence type="ECO:0000313" key="9">
    <source>
        <dbReference type="Proteomes" id="UP000321822"/>
    </source>
</evidence>
<evidence type="ECO:0000313" key="8">
    <source>
        <dbReference type="EMBL" id="TWX70643.1"/>
    </source>
</evidence>
<dbReference type="GO" id="GO:0007165">
    <property type="term" value="P:signal transduction"/>
    <property type="evidence" value="ECO:0007669"/>
    <property type="project" value="UniProtKB-KW"/>
</dbReference>
<dbReference type="EMBL" id="VOLT01000002">
    <property type="protein sequence ID" value="TWX70643.1"/>
    <property type="molecule type" value="Genomic_DNA"/>
</dbReference>
<evidence type="ECO:0000256" key="1">
    <source>
        <dbReference type="ARBA" id="ARBA00004370"/>
    </source>
</evidence>
<evidence type="ECO:0000259" key="7">
    <source>
        <dbReference type="PROSITE" id="PS50885"/>
    </source>
</evidence>
<keyword evidence="2 4" id="KW-0807">Transducer</keyword>
<evidence type="ECO:0000256" key="2">
    <source>
        <dbReference type="ARBA" id="ARBA00023224"/>
    </source>
</evidence>
<evidence type="ECO:0000259" key="6">
    <source>
        <dbReference type="PROSITE" id="PS50111"/>
    </source>
</evidence>
<dbReference type="GO" id="GO:0016020">
    <property type="term" value="C:membrane"/>
    <property type="evidence" value="ECO:0007669"/>
    <property type="project" value="UniProtKB-SubCell"/>
</dbReference>
<keyword evidence="5" id="KW-0812">Transmembrane</keyword>
<dbReference type="PROSITE" id="PS50885">
    <property type="entry name" value="HAMP"/>
    <property type="match status" value="1"/>
</dbReference>
<comment type="similarity">
    <text evidence="3">Belongs to the methyl-accepting chemotaxis (MCP) protein family.</text>
</comment>
<gene>
    <name evidence="8" type="ORF">ESZ36_02980</name>
</gene>
<keyword evidence="5" id="KW-0472">Membrane</keyword>
<dbReference type="OrthoDB" id="6846832at2"/>
<feature type="transmembrane region" description="Helical" evidence="5">
    <location>
        <begin position="325"/>
        <end position="345"/>
    </location>
</feature>
<dbReference type="CDD" id="cd11386">
    <property type="entry name" value="MCP_signal"/>
    <property type="match status" value="1"/>
</dbReference>
<accession>A0A5C6QPJ0</accession>
<dbReference type="CDD" id="cd06225">
    <property type="entry name" value="HAMP"/>
    <property type="match status" value="1"/>
</dbReference>
<comment type="subcellular location">
    <subcellularLocation>
        <location evidence="1">Membrane</location>
    </subcellularLocation>
</comment>
<dbReference type="PANTHER" id="PTHR32089">
    <property type="entry name" value="METHYL-ACCEPTING CHEMOTAXIS PROTEIN MCPB"/>
    <property type="match status" value="1"/>
</dbReference>
<feature type="domain" description="Methyl-accepting transducer" evidence="6">
    <location>
        <begin position="400"/>
        <end position="636"/>
    </location>
</feature>
<reference evidence="8 9" key="1">
    <citation type="submission" date="2019-07" db="EMBL/GenBank/DDBJ databases">
        <title>Genomes of sea-ice associated Colwellia species.</title>
        <authorList>
            <person name="Bowman J.P."/>
        </authorList>
    </citation>
    <scope>NUCLEOTIDE SEQUENCE [LARGE SCALE GENOMIC DNA]</scope>
    <source>
        <strain evidence="8 9">ACAM 459</strain>
    </source>
</reference>
<protein>
    <submittedName>
        <fullName evidence="8">HAMP domain-containing protein</fullName>
    </submittedName>
</protein>
<dbReference type="SUPFAM" id="SSF58104">
    <property type="entry name" value="Methyl-accepting chemotaxis protein (MCP) signaling domain"/>
    <property type="match status" value="1"/>
</dbReference>
<feature type="transmembrane region" description="Helical" evidence="5">
    <location>
        <begin position="7"/>
        <end position="28"/>
    </location>
</feature>
<dbReference type="SMART" id="SM00283">
    <property type="entry name" value="MA"/>
    <property type="match status" value="1"/>
</dbReference>
<sequence>MNLTVAVKIIGGFAIISTLLIVISTISLSNLSTISESTQQQNTLAIPTLKASNKLALEISQMSNLTLKGYYQTDHALLAGDLNNYKKIDTVFTQQLSELKQIVASEQDLLTNLTQVDQLYSNFHNASIELFNHRKVSIEQKQLLTEKIDILEEKADNTIMLLLDLADHELADTKLQRAINLSDYFENQLNSIVSSALEYRDILNESTAEFIGSELTRSISDARHSVDNITFELNSHEVKDISEQVTLAFNEIESLLSQENGIIAHKSKQLKSNRQASLMLSKEEKVAKQANKILDKQLELANQTTITSSQLIEDSVSNGTTHTTIIMLISIAVALIIARITLIGITRPLARVNEMLSIVASGDLSLKLDESGKDEFAQLSKNCNLLIDSLRNLIESIVNRSAQLAAAAEQTSAVTAQSTTAIEEQRNQVEQAASATTEMSSTSQSVLASANDALGEIKHADEEAERVKGISARNRQTIEMLANEVESASQVINQLQQDSASIGGILDVIRGIAEQTNLLALNAAIEAARAGEQGRGFAVVADEVRTLASRTQESTSEIQTMIEALQTGAGKAVTVMDAGKSKASDCVNQSEEADQALETITHAVHEAFDRSSQIATAAEEQSVVAHEISENLESIVTIAEQTTAGSQQTAASSSEVARLAEELQQSVQKFKL</sequence>
<dbReference type="FunFam" id="1.10.287.950:FF:000001">
    <property type="entry name" value="Methyl-accepting chemotaxis sensory transducer"/>
    <property type="match status" value="1"/>
</dbReference>
<dbReference type="SMART" id="SM00304">
    <property type="entry name" value="HAMP"/>
    <property type="match status" value="1"/>
</dbReference>
<proteinExistence type="inferred from homology"/>
<keyword evidence="5" id="KW-1133">Transmembrane helix</keyword>
<name>A0A5C6QPJ0_9GAMM</name>
<comment type="caution">
    <text evidence="8">The sequence shown here is derived from an EMBL/GenBank/DDBJ whole genome shotgun (WGS) entry which is preliminary data.</text>
</comment>
<evidence type="ECO:0000256" key="4">
    <source>
        <dbReference type="PROSITE-ProRule" id="PRU00284"/>
    </source>
</evidence>
<dbReference type="InterPro" id="IPR003660">
    <property type="entry name" value="HAMP_dom"/>
</dbReference>
<dbReference type="AlphaFoldDB" id="A0A5C6QPJ0"/>
<dbReference type="PANTHER" id="PTHR32089:SF70">
    <property type="entry name" value="ENERGY TAXIS MODULATING METHYL ACCEPTING SENSORY TRANSDUCER"/>
    <property type="match status" value="1"/>
</dbReference>
<organism evidence="8 9">
    <name type="scientific">Colwellia demingiae</name>
    <dbReference type="NCBI Taxonomy" id="89401"/>
    <lineage>
        <taxon>Bacteria</taxon>
        <taxon>Pseudomonadati</taxon>
        <taxon>Pseudomonadota</taxon>
        <taxon>Gammaproteobacteria</taxon>
        <taxon>Alteromonadales</taxon>
        <taxon>Colwelliaceae</taxon>
        <taxon>Colwellia</taxon>
    </lineage>
</organism>
<evidence type="ECO:0000256" key="5">
    <source>
        <dbReference type="SAM" id="Phobius"/>
    </source>
</evidence>
<dbReference type="Pfam" id="PF00015">
    <property type="entry name" value="MCPsignal"/>
    <property type="match status" value="1"/>
</dbReference>
<dbReference type="RefSeq" id="WP_146783372.1">
    <property type="nucleotide sequence ID" value="NZ_VOLT01000002.1"/>
</dbReference>
<evidence type="ECO:0000256" key="3">
    <source>
        <dbReference type="ARBA" id="ARBA00029447"/>
    </source>
</evidence>
<dbReference type="Gene3D" id="1.10.287.950">
    <property type="entry name" value="Methyl-accepting chemotaxis protein"/>
    <property type="match status" value="1"/>
</dbReference>
<dbReference type="InterPro" id="IPR004089">
    <property type="entry name" value="MCPsignal_dom"/>
</dbReference>